<gene>
    <name evidence="7" type="ORF">W822_03555</name>
</gene>
<dbReference type="PRINTS" id="PR00455">
    <property type="entry name" value="HTHTETR"/>
</dbReference>
<evidence type="ECO:0000259" key="6">
    <source>
        <dbReference type="PROSITE" id="PS50977"/>
    </source>
</evidence>
<keyword evidence="3 5" id="KW-0238">DNA-binding</keyword>
<dbReference type="InterPro" id="IPR050109">
    <property type="entry name" value="HTH-type_TetR-like_transc_reg"/>
</dbReference>
<evidence type="ECO:0000256" key="4">
    <source>
        <dbReference type="ARBA" id="ARBA00023163"/>
    </source>
</evidence>
<dbReference type="GO" id="GO:0000976">
    <property type="term" value="F:transcription cis-regulatory region binding"/>
    <property type="evidence" value="ECO:0007669"/>
    <property type="project" value="TreeGrafter"/>
</dbReference>
<evidence type="ECO:0000256" key="2">
    <source>
        <dbReference type="ARBA" id="ARBA00023015"/>
    </source>
</evidence>
<evidence type="ECO:0000256" key="5">
    <source>
        <dbReference type="PROSITE-ProRule" id="PRU00335"/>
    </source>
</evidence>
<dbReference type="InterPro" id="IPR036271">
    <property type="entry name" value="Tet_transcr_reg_TetR-rel_C_sf"/>
</dbReference>
<dbReference type="InterPro" id="IPR001647">
    <property type="entry name" value="HTH_TetR"/>
</dbReference>
<accession>V8QZ10</accession>
<dbReference type="InterPro" id="IPR023772">
    <property type="entry name" value="DNA-bd_HTH_TetR-type_CS"/>
</dbReference>
<name>V8QZ10_9BURK</name>
<organism evidence="7 8">
    <name type="scientific">Advenella kashmirensis W13003</name>
    <dbReference type="NCBI Taxonomy" id="1424334"/>
    <lineage>
        <taxon>Bacteria</taxon>
        <taxon>Pseudomonadati</taxon>
        <taxon>Pseudomonadota</taxon>
        <taxon>Betaproteobacteria</taxon>
        <taxon>Burkholderiales</taxon>
        <taxon>Alcaligenaceae</taxon>
    </lineage>
</organism>
<dbReference type="Pfam" id="PF00440">
    <property type="entry name" value="TetR_N"/>
    <property type="match status" value="1"/>
</dbReference>
<dbReference type="Proteomes" id="UP000018733">
    <property type="component" value="Unassembled WGS sequence"/>
</dbReference>
<dbReference type="AlphaFoldDB" id="V8QZ10"/>
<keyword evidence="8" id="KW-1185">Reference proteome</keyword>
<dbReference type="Gene3D" id="1.10.357.10">
    <property type="entry name" value="Tetracycline Repressor, domain 2"/>
    <property type="match status" value="1"/>
</dbReference>
<sequence length="212" mass="23859">MKSTHDAPGRRERKLRQMMEHIAGTAATLFESLSYESVTMERIAEEADVAKRTLYNHFPTKEAVLAYWIDAELKRDLASLQSSIARCRTFRSRITCVLRASADWCEKHPDHLMAYLRHRLLGAGTRGPQEARSDSSDIALVWQQLIAGGQQTGEISKESPADQLATWFHHLYLGALLRWLHTPGLSLEGEFRSITKLFIEGAAAKRSSTAAH</sequence>
<dbReference type="PATRIC" id="fig|1424334.3.peg.715"/>
<dbReference type="OrthoDB" id="8595767at2"/>
<evidence type="ECO:0000313" key="7">
    <source>
        <dbReference type="EMBL" id="ETF04259.1"/>
    </source>
</evidence>
<protein>
    <submittedName>
        <fullName evidence="7">TetR family transcriptional regulator</fullName>
    </submittedName>
</protein>
<dbReference type="eggNOG" id="COG1309">
    <property type="taxonomic scope" value="Bacteria"/>
</dbReference>
<proteinExistence type="predicted"/>
<feature type="domain" description="HTH tetR-type" evidence="6">
    <location>
        <begin position="16"/>
        <end position="76"/>
    </location>
</feature>
<dbReference type="STRING" id="1424334.W822_03555"/>
<evidence type="ECO:0000313" key="8">
    <source>
        <dbReference type="Proteomes" id="UP000018733"/>
    </source>
</evidence>
<dbReference type="RefSeq" id="WP_024003777.1">
    <property type="nucleotide sequence ID" value="NZ_KI650979.1"/>
</dbReference>
<dbReference type="SUPFAM" id="SSF48498">
    <property type="entry name" value="Tetracyclin repressor-like, C-terminal domain"/>
    <property type="match status" value="1"/>
</dbReference>
<dbReference type="PROSITE" id="PS50977">
    <property type="entry name" value="HTH_TETR_2"/>
    <property type="match status" value="1"/>
</dbReference>
<dbReference type="PANTHER" id="PTHR30055">
    <property type="entry name" value="HTH-TYPE TRANSCRIPTIONAL REGULATOR RUTR"/>
    <property type="match status" value="1"/>
</dbReference>
<dbReference type="PANTHER" id="PTHR30055:SF234">
    <property type="entry name" value="HTH-TYPE TRANSCRIPTIONAL REGULATOR BETI"/>
    <property type="match status" value="1"/>
</dbReference>
<dbReference type="EMBL" id="AYXT01000001">
    <property type="protein sequence ID" value="ETF04259.1"/>
    <property type="molecule type" value="Genomic_DNA"/>
</dbReference>
<dbReference type="GO" id="GO:0003700">
    <property type="term" value="F:DNA-binding transcription factor activity"/>
    <property type="evidence" value="ECO:0007669"/>
    <property type="project" value="TreeGrafter"/>
</dbReference>
<dbReference type="InterPro" id="IPR009057">
    <property type="entry name" value="Homeodomain-like_sf"/>
</dbReference>
<keyword evidence="4" id="KW-0804">Transcription</keyword>
<reference evidence="7 8" key="1">
    <citation type="journal article" date="2014" name="Genome Announc.">
        <title>Draft Genome Sequence of Advenella kashmirensis Strain W13003, a Polycyclic Aromatic Hydrocarbon-Degrading Bacterium.</title>
        <authorList>
            <person name="Wang X."/>
            <person name="Jin D."/>
            <person name="Zhou L."/>
            <person name="Wu L."/>
            <person name="An W."/>
            <person name="Zhao L."/>
        </authorList>
    </citation>
    <scope>NUCLEOTIDE SEQUENCE [LARGE SCALE GENOMIC DNA]</scope>
    <source>
        <strain evidence="7 8">W13003</strain>
    </source>
</reference>
<feature type="DNA-binding region" description="H-T-H motif" evidence="5">
    <location>
        <begin position="39"/>
        <end position="58"/>
    </location>
</feature>
<keyword evidence="1" id="KW-0678">Repressor</keyword>
<dbReference type="HOGENOM" id="CLU_069356_12_2_4"/>
<dbReference type="PROSITE" id="PS01081">
    <property type="entry name" value="HTH_TETR_1"/>
    <property type="match status" value="1"/>
</dbReference>
<evidence type="ECO:0000256" key="3">
    <source>
        <dbReference type="ARBA" id="ARBA00023125"/>
    </source>
</evidence>
<evidence type="ECO:0000256" key="1">
    <source>
        <dbReference type="ARBA" id="ARBA00022491"/>
    </source>
</evidence>
<dbReference type="SUPFAM" id="SSF46689">
    <property type="entry name" value="Homeodomain-like"/>
    <property type="match status" value="1"/>
</dbReference>
<keyword evidence="2" id="KW-0805">Transcription regulation</keyword>
<comment type="caution">
    <text evidence="7">The sequence shown here is derived from an EMBL/GenBank/DDBJ whole genome shotgun (WGS) entry which is preliminary data.</text>
</comment>